<dbReference type="PROSITE" id="PS50071">
    <property type="entry name" value="HOMEOBOX_2"/>
    <property type="match status" value="1"/>
</dbReference>
<keyword evidence="2 5" id="KW-0371">Homeobox</keyword>
<evidence type="ECO:0000256" key="7">
    <source>
        <dbReference type="SAM" id="MobiDB-lite"/>
    </source>
</evidence>
<dbReference type="PRINTS" id="PR00024">
    <property type="entry name" value="HOMEOBOX"/>
</dbReference>
<dbReference type="GeneID" id="100892685"/>
<dbReference type="InterPro" id="IPR009057">
    <property type="entry name" value="Homeodomain-like_sf"/>
</dbReference>
<feature type="region of interest" description="Disordered" evidence="7">
    <location>
        <begin position="35"/>
        <end position="73"/>
    </location>
</feature>
<feature type="compositionally biased region" description="Basic and acidic residues" evidence="7">
    <location>
        <begin position="284"/>
        <end position="294"/>
    </location>
</feature>
<evidence type="ECO:0000256" key="2">
    <source>
        <dbReference type="ARBA" id="ARBA00023155"/>
    </source>
</evidence>
<evidence type="ECO:0000256" key="4">
    <source>
        <dbReference type="ARBA" id="ARBA00038504"/>
    </source>
</evidence>
<dbReference type="CDD" id="cd00086">
    <property type="entry name" value="homeodomain"/>
    <property type="match status" value="1"/>
</dbReference>
<dbReference type="OrthoDB" id="6159439at2759"/>
<dbReference type="GO" id="GO:0000981">
    <property type="term" value="F:DNA-binding transcription factor activity, RNA polymerase II-specific"/>
    <property type="evidence" value="ECO:0007669"/>
    <property type="project" value="InterPro"/>
</dbReference>
<evidence type="ECO:0000256" key="3">
    <source>
        <dbReference type="ARBA" id="ARBA00023242"/>
    </source>
</evidence>
<evidence type="ECO:0000256" key="5">
    <source>
        <dbReference type="PROSITE-ProRule" id="PRU00108"/>
    </source>
</evidence>
<proteinExistence type="inferred from homology"/>
<keyword evidence="10" id="KW-1185">Reference proteome</keyword>
<dbReference type="EnsemblMetazoa" id="XM_030998581">
    <property type="protein sequence ID" value="XP_030854441"/>
    <property type="gene ID" value="LOC100892685"/>
</dbReference>
<comment type="similarity">
    <text evidence="4">Belongs to the H2.0 homeobox family.</text>
</comment>
<keyword evidence="1 5" id="KW-0238">DNA-binding</keyword>
<dbReference type="InterPro" id="IPR017970">
    <property type="entry name" value="Homeobox_CS"/>
</dbReference>
<organism evidence="9 10">
    <name type="scientific">Strongylocentrotus purpuratus</name>
    <name type="common">Purple sea urchin</name>
    <dbReference type="NCBI Taxonomy" id="7668"/>
    <lineage>
        <taxon>Eukaryota</taxon>
        <taxon>Metazoa</taxon>
        <taxon>Echinodermata</taxon>
        <taxon>Eleutherozoa</taxon>
        <taxon>Echinozoa</taxon>
        <taxon>Echinoidea</taxon>
        <taxon>Euechinoidea</taxon>
        <taxon>Echinacea</taxon>
        <taxon>Camarodonta</taxon>
        <taxon>Echinidea</taxon>
        <taxon>Strongylocentrotidae</taxon>
        <taxon>Strongylocentrotus</taxon>
    </lineage>
</organism>
<dbReference type="InterPro" id="IPR052497">
    <property type="entry name" value="H2.0_Homeobox_TF"/>
</dbReference>
<evidence type="ECO:0000313" key="9">
    <source>
        <dbReference type="EnsemblMetazoa" id="XP_030854441"/>
    </source>
</evidence>
<feature type="domain" description="Homeobox" evidence="8">
    <location>
        <begin position="180"/>
        <end position="240"/>
    </location>
</feature>
<dbReference type="PANTHER" id="PTHR46808">
    <property type="entry name" value="H2.0-LIKE HOMEOBOX PROTEIN"/>
    <property type="match status" value="1"/>
</dbReference>
<dbReference type="PRINTS" id="PR00031">
    <property type="entry name" value="HTHREPRESSR"/>
</dbReference>
<evidence type="ECO:0000259" key="8">
    <source>
        <dbReference type="PROSITE" id="PS50071"/>
    </source>
</evidence>
<dbReference type="InterPro" id="IPR020479">
    <property type="entry name" value="HD_metazoa"/>
</dbReference>
<reference evidence="10" key="1">
    <citation type="submission" date="2015-02" db="EMBL/GenBank/DDBJ databases">
        <title>Genome sequencing for Strongylocentrotus purpuratus.</title>
        <authorList>
            <person name="Murali S."/>
            <person name="Liu Y."/>
            <person name="Vee V."/>
            <person name="English A."/>
            <person name="Wang M."/>
            <person name="Skinner E."/>
            <person name="Han Y."/>
            <person name="Muzny D.M."/>
            <person name="Worley K.C."/>
            <person name="Gibbs R.A."/>
        </authorList>
    </citation>
    <scope>NUCLEOTIDE SEQUENCE</scope>
</reference>
<dbReference type="Proteomes" id="UP000007110">
    <property type="component" value="Unassembled WGS sequence"/>
</dbReference>
<dbReference type="InterPro" id="IPR000047">
    <property type="entry name" value="HTH_motif"/>
</dbReference>
<dbReference type="FunCoup" id="A0A7M7PPS1">
    <property type="interactions" value="75"/>
</dbReference>
<dbReference type="SMART" id="SM00389">
    <property type="entry name" value="HOX"/>
    <property type="match status" value="1"/>
</dbReference>
<dbReference type="GO" id="GO:0043565">
    <property type="term" value="F:sequence-specific DNA binding"/>
    <property type="evidence" value="ECO:0000318"/>
    <property type="project" value="GO_Central"/>
</dbReference>
<evidence type="ECO:0000256" key="6">
    <source>
        <dbReference type="RuleBase" id="RU000682"/>
    </source>
</evidence>
<dbReference type="InParanoid" id="A0A7M7PPS1"/>
<accession>A0A7M7PPS1</accession>
<protein>
    <recommendedName>
        <fullName evidence="8">Homeobox domain-containing protein</fullName>
    </recommendedName>
</protein>
<keyword evidence="3 5" id="KW-0539">Nucleus</keyword>
<reference evidence="9" key="2">
    <citation type="submission" date="2021-01" db="UniProtKB">
        <authorList>
            <consortium name="EnsemblMetazoa"/>
        </authorList>
    </citation>
    <scope>IDENTIFICATION</scope>
</reference>
<dbReference type="AlphaFoldDB" id="A0A7M7PPS1"/>
<comment type="subcellular location">
    <subcellularLocation>
        <location evidence="5 6">Nucleus</location>
    </subcellularLocation>
</comment>
<evidence type="ECO:0000313" key="10">
    <source>
        <dbReference type="Proteomes" id="UP000007110"/>
    </source>
</evidence>
<feature type="compositionally biased region" description="Acidic residues" evidence="7">
    <location>
        <begin position="271"/>
        <end position="283"/>
    </location>
</feature>
<sequence length="309" mass="34405">MGCPSSKGCIAYNVKVSADGTVKLTVPPEASSELYGHATGRSAGSKHAAAAYPSPRSSWSNTSPRPPGHPAGRWECLPGYAEAGRVGWVARDHCPEYHDNFPSRHSPYPWTRTSDPTIQHCFQLQPTLPPSHPTLPRSFHQAASASSIRSTLVQDNGQDVKSNIGGSGGIVGSISGNHKRKRSWSRAVFTSLQRKGLEKRFEIQKYVNKPERRQLASALGLSDAQVKVWFQNRRMKWRHTQQFNRPHDIPEGHTEDIQTQPLEMVHHINPESDDSNNNDIETEDQMRESRKVEFGDSSFADCNSSDEDI</sequence>
<dbReference type="Gene3D" id="1.10.10.60">
    <property type="entry name" value="Homeodomain-like"/>
    <property type="match status" value="1"/>
</dbReference>
<evidence type="ECO:0000256" key="1">
    <source>
        <dbReference type="ARBA" id="ARBA00023125"/>
    </source>
</evidence>
<dbReference type="SUPFAM" id="SSF46689">
    <property type="entry name" value="Homeodomain-like"/>
    <property type="match status" value="1"/>
</dbReference>
<feature type="DNA-binding region" description="Homeobox" evidence="5">
    <location>
        <begin position="182"/>
        <end position="241"/>
    </location>
</feature>
<dbReference type="GO" id="GO:0005634">
    <property type="term" value="C:nucleus"/>
    <property type="evidence" value="ECO:0007669"/>
    <property type="project" value="UniProtKB-SubCell"/>
</dbReference>
<dbReference type="RefSeq" id="XP_030854441.1">
    <property type="nucleotide sequence ID" value="XM_030998581.1"/>
</dbReference>
<dbReference type="KEGG" id="spu:100892685"/>
<dbReference type="PROSITE" id="PS00027">
    <property type="entry name" value="HOMEOBOX_1"/>
    <property type="match status" value="1"/>
</dbReference>
<dbReference type="Pfam" id="PF00046">
    <property type="entry name" value="Homeodomain"/>
    <property type="match status" value="1"/>
</dbReference>
<name>A0A7M7PPS1_STRPU</name>
<dbReference type="InterPro" id="IPR001356">
    <property type="entry name" value="HD"/>
</dbReference>
<dbReference type="PANTHER" id="PTHR46808:SF1">
    <property type="entry name" value="H2.0-LIKE HOMEOBOX PROTEIN"/>
    <property type="match status" value="1"/>
</dbReference>
<feature type="region of interest" description="Disordered" evidence="7">
    <location>
        <begin position="268"/>
        <end position="309"/>
    </location>
</feature>